<evidence type="ECO:0000313" key="4">
    <source>
        <dbReference type="Proteomes" id="UP000176349"/>
    </source>
</evidence>
<evidence type="ECO:0000256" key="1">
    <source>
        <dbReference type="SAM" id="Phobius"/>
    </source>
</evidence>
<proteinExistence type="predicted"/>
<organism evidence="3 4">
    <name type="scientific">Candidatus Liptonbacteria bacterium GWC1_60_9</name>
    <dbReference type="NCBI Taxonomy" id="1798645"/>
    <lineage>
        <taxon>Bacteria</taxon>
        <taxon>Candidatus Liptoniibacteriota</taxon>
    </lineage>
</organism>
<dbReference type="AlphaFoldDB" id="A0A1G2C7F8"/>
<keyword evidence="1" id="KW-1133">Transmembrane helix</keyword>
<comment type="caution">
    <text evidence="3">The sequence shown here is derived from an EMBL/GenBank/DDBJ whole genome shotgun (WGS) entry which is preliminary data.</text>
</comment>
<gene>
    <name evidence="3" type="ORF">A2128_00695</name>
</gene>
<dbReference type="SUPFAM" id="SSF82171">
    <property type="entry name" value="DPP6 N-terminal domain-like"/>
    <property type="match status" value="1"/>
</dbReference>
<dbReference type="Pfam" id="PF08308">
    <property type="entry name" value="PEGA"/>
    <property type="match status" value="1"/>
</dbReference>
<dbReference type="EMBL" id="MHKV01000025">
    <property type="protein sequence ID" value="OGY97051.1"/>
    <property type="molecule type" value="Genomic_DNA"/>
</dbReference>
<feature type="domain" description="PEGA" evidence="2">
    <location>
        <begin position="44"/>
        <end position="110"/>
    </location>
</feature>
<protein>
    <recommendedName>
        <fullName evidence="2">PEGA domain-containing protein</fullName>
    </recommendedName>
</protein>
<evidence type="ECO:0000259" key="2">
    <source>
        <dbReference type="Pfam" id="PF08308"/>
    </source>
</evidence>
<reference evidence="3 4" key="1">
    <citation type="journal article" date="2016" name="Nat. Commun.">
        <title>Thousands of microbial genomes shed light on interconnected biogeochemical processes in an aquifer system.</title>
        <authorList>
            <person name="Anantharaman K."/>
            <person name="Brown C.T."/>
            <person name="Hug L.A."/>
            <person name="Sharon I."/>
            <person name="Castelle C.J."/>
            <person name="Probst A.J."/>
            <person name="Thomas B.C."/>
            <person name="Singh A."/>
            <person name="Wilkins M.J."/>
            <person name="Karaoz U."/>
            <person name="Brodie E.L."/>
            <person name="Williams K.H."/>
            <person name="Hubbard S.S."/>
            <person name="Banfield J.F."/>
        </authorList>
    </citation>
    <scope>NUCLEOTIDE SEQUENCE [LARGE SCALE GENOMIC DNA]</scope>
</reference>
<dbReference type="Proteomes" id="UP000176349">
    <property type="component" value="Unassembled WGS sequence"/>
</dbReference>
<sequence length="455" mass="48836">MSLTTRRIIFYALVVLFLVSGGGVLLYANGWRLDPETFAVRKTGGVYIESVPRDAEILLNGKAVRNASGLISSGTLVSGLLPRAHEVTVQKEGYAAWRRVLTVEPSLVTKAEHIILVPRKSVAVPLPVPAAAIRVSGETLVASFADGHIALGGVRVPGTEFVAFTAGKSAAISYDENRGAYFFTSLPASASVSAAKSSLNLTTLFNNLKERTLGLPGFVLPREVIAHPFDAKKAVVRTDHGLYVIDTERLSIVQIASGLPAGQADGSAELTAVLARSQSLVWTEYSRTRNESALMTADLILRTSSRLATAAGATLKIGEAPDGGFLLLAQDGRLFSLPRSAKETETIEEAASDFSFSPADQALIVLLRDGSLALWDFRKTPKRVALPLVADEFLWHEDGAHIFVRRGGAVSFVELFEDGEVLETPLGEAVTAMAYDPSRDLFYLLENGALRSLEL</sequence>
<keyword evidence="1" id="KW-0472">Membrane</keyword>
<dbReference type="InterPro" id="IPR013229">
    <property type="entry name" value="PEGA"/>
</dbReference>
<name>A0A1G2C7F8_9BACT</name>
<feature type="transmembrane region" description="Helical" evidence="1">
    <location>
        <begin position="9"/>
        <end position="28"/>
    </location>
</feature>
<accession>A0A1G2C7F8</accession>
<keyword evidence="1" id="KW-0812">Transmembrane</keyword>
<evidence type="ECO:0000313" key="3">
    <source>
        <dbReference type="EMBL" id="OGY97051.1"/>
    </source>
</evidence>